<protein>
    <submittedName>
        <fullName evidence="1">Uncharacterized protein</fullName>
    </submittedName>
</protein>
<name>A0A4Q0T814_9BACT</name>
<evidence type="ECO:0000313" key="2">
    <source>
        <dbReference type="Proteomes" id="UP000289437"/>
    </source>
</evidence>
<reference evidence="1 2" key="1">
    <citation type="submission" date="2018-11" db="EMBL/GenBank/DDBJ databases">
        <authorList>
            <person name="Mardanov A.V."/>
            <person name="Ravin N.V."/>
            <person name="Dedysh S.N."/>
        </authorList>
    </citation>
    <scope>NUCLEOTIDE SEQUENCE [LARGE SCALE GENOMIC DNA]</scope>
    <source>
        <strain evidence="1 2">AF10</strain>
    </source>
</reference>
<proteinExistence type="predicted"/>
<reference evidence="2" key="2">
    <citation type="submission" date="2019-02" db="EMBL/GenBank/DDBJ databases">
        <title>Granulicella sibirica sp. nov., a psychrotolerant acidobacterium isolated from an organic soil layer in forested tundra, West Siberia.</title>
        <authorList>
            <person name="Oshkin I.Y."/>
            <person name="Kulichevskaya I.S."/>
            <person name="Rijpstra W.I.C."/>
            <person name="Sinninghe Damste J.S."/>
            <person name="Rakitin A.L."/>
            <person name="Ravin N.V."/>
            <person name="Dedysh S.N."/>
        </authorList>
    </citation>
    <scope>NUCLEOTIDE SEQUENCE [LARGE SCALE GENOMIC DNA]</scope>
    <source>
        <strain evidence="2">AF10</strain>
    </source>
</reference>
<dbReference type="Proteomes" id="UP000289437">
    <property type="component" value="Unassembled WGS sequence"/>
</dbReference>
<comment type="caution">
    <text evidence="1">The sequence shown here is derived from an EMBL/GenBank/DDBJ whole genome shotgun (WGS) entry which is preliminary data.</text>
</comment>
<keyword evidence="2" id="KW-1185">Reference proteome</keyword>
<dbReference type="EMBL" id="RDSM01000001">
    <property type="protein sequence ID" value="RXH58169.1"/>
    <property type="molecule type" value="Genomic_DNA"/>
</dbReference>
<accession>A0A4Q0T814</accession>
<dbReference type="AlphaFoldDB" id="A0A4Q0T814"/>
<dbReference type="RefSeq" id="WP_128912205.1">
    <property type="nucleotide sequence ID" value="NZ_RDSM01000001.1"/>
</dbReference>
<evidence type="ECO:0000313" key="1">
    <source>
        <dbReference type="EMBL" id="RXH58169.1"/>
    </source>
</evidence>
<sequence>MLNQPTNRSASLSEINNTLEIVVNLIYLAKASVEDSAKVIEYLKQAERLALQLGKELQLES</sequence>
<organism evidence="1 2">
    <name type="scientific">Granulicella sibirica</name>
    <dbReference type="NCBI Taxonomy" id="2479048"/>
    <lineage>
        <taxon>Bacteria</taxon>
        <taxon>Pseudomonadati</taxon>
        <taxon>Acidobacteriota</taxon>
        <taxon>Terriglobia</taxon>
        <taxon>Terriglobales</taxon>
        <taxon>Acidobacteriaceae</taxon>
        <taxon>Granulicella</taxon>
    </lineage>
</organism>
<gene>
    <name evidence="1" type="ORF">GRAN_1479</name>
</gene>